<dbReference type="PANTHER" id="PTHR36444:SF2">
    <property type="entry name" value="TRANSCRIPTIONAL REGULATOR PROTEIN YOBU-RELATED"/>
    <property type="match status" value="1"/>
</dbReference>
<dbReference type="EMBL" id="QZCW01000002">
    <property type="protein sequence ID" value="MCW5321555.1"/>
    <property type="molecule type" value="Genomic_DNA"/>
</dbReference>
<dbReference type="PANTHER" id="PTHR36444">
    <property type="entry name" value="TRANSCRIPTIONAL REGULATOR PROTEIN YOBU-RELATED"/>
    <property type="match status" value="1"/>
</dbReference>
<organism evidence="2 3">
    <name type="scientific">Verminephrobacter aporrectodeae subsp. tuberculatae</name>
    <dbReference type="NCBI Taxonomy" id="1110392"/>
    <lineage>
        <taxon>Bacteria</taxon>
        <taxon>Pseudomonadati</taxon>
        <taxon>Pseudomonadota</taxon>
        <taxon>Betaproteobacteria</taxon>
        <taxon>Burkholderiales</taxon>
        <taxon>Comamonadaceae</taxon>
        <taxon>Verminephrobacter</taxon>
    </lineage>
</organism>
<proteinExistence type="predicted"/>
<dbReference type="SUPFAM" id="SSF55136">
    <property type="entry name" value="Probable bacterial effector-binding domain"/>
    <property type="match status" value="1"/>
</dbReference>
<dbReference type="Pfam" id="PF14526">
    <property type="entry name" value="Cass2"/>
    <property type="match status" value="1"/>
</dbReference>
<dbReference type="InterPro" id="IPR011256">
    <property type="entry name" value="Reg_factor_effector_dom_sf"/>
</dbReference>
<evidence type="ECO:0000313" key="3">
    <source>
        <dbReference type="Proteomes" id="UP001208935"/>
    </source>
</evidence>
<comment type="caution">
    <text evidence="2">The sequence shown here is derived from an EMBL/GenBank/DDBJ whole genome shotgun (WGS) entry which is preliminary data.</text>
</comment>
<feature type="domain" description="AraC effector-binding" evidence="1">
    <location>
        <begin position="1"/>
        <end position="150"/>
    </location>
</feature>
<sequence>MPPVSLHIPAFRVAGMAVRTRNCDEMDPATARIGGLWKRFYSQRPSGGDERIFGVYSAYESDQYGAFDLTAGVLVPSDGAAGEPGAAQVEVQAGDYLVFRGQGSMPQTVIGTWNEVWRYFDDNPQVQRRFGTDFEAHAGPDMVDIHIGVRG</sequence>
<protein>
    <submittedName>
        <fullName evidence="2">AraC family transcriptional regulator</fullName>
    </submittedName>
</protein>
<name>A0ABT3KTA4_9BURK</name>
<evidence type="ECO:0000259" key="1">
    <source>
        <dbReference type="SMART" id="SM00871"/>
    </source>
</evidence>
<reference evidence="3" key="1">
    <citation type="submission" date="2023-07" db="EMBL/GenBank/DDBJ databases">
        <title>Verminephrobacter genomes.</title>
        <authorList>
            <person name="Lund M.B."/>
        </authorList>
    </citation>
    <scope>NUCLEOTIDE SEQUENCE [LARGE SCALE GENOMIC DNA]</scope>
    <source>
        <strain evidence="3">AtM5-05</strain>
    </source>
</reference>
<evidence type="ECO:0000313" key="2">
    <source>
        <dbReference type="EMBL" id="MCW5321555.1"/>
    </source>
</evidence>
<keyword evidence="3" id="KW-1185">Reference proteome</keyword>
<gene>
    <name evidence="2" type="ORF">D5039_10445</name>
</gene>
<accession>A0ABT3KTA4</accession>
<dbReference type="SMART" id="SM00871">
    <property type="entry name" value="AraC_E_bind"/>
    <property type="match status" value="1"/>
</dbReference>
<dbReference type="InterPro" id="IPR053182">
    <property type="entry name" value="YobU-like_regulator"/>
</dbReference>
<dbReference type="InterPro" id="IPR029441">
    <property type="entry name" value="Cass2"/>
</dbReference>
<dbReference type="Proteomes" id="UP001208935">
    <property type="component" value="Unassembled WGS sequence"/>
</dbReference>
<dbReference type="RefSeq" id="WP_265282192.1">
    <property type="nucleotide sequence ID" value="NZ_QZCW01000002.1"/>
</dbReference>
<dbReference type="InterPro" id="IPR010499">
    <property type="entry name" value="AraC_E-bd"/>
</dbReference>
<dbReference type="Gene3D" id="3.20.80.10">
    <property type="entry name" value="Regulatory factor, effector binding domain"/>
    <property type="match status" value="1"/>
</dbReference>